<dbReference type="PANTHER" id="PTHR43725:SF53">
    <property type="entry name" value="UDP-ARABINOSE 4-EPIMERASE 1"/>
    <property type="match status" value="1"/>
</dbReference>
<dbReference type="InterPro" id="IPR001509">
    <property type="entry name" value="Epimerase_deHydtase"/>
</dbReference>
<dbReference type="InterPro" id="IPR005886">
    <property type="entry name" value="UDP_G4E"/>
</dbReference>
<evidence type="ECO:0000313" key="13">
    <source>
        <dbReference type="Proteomes" id="UP000502699"/>
    </source>
</evidence>
<evidence type="ECO:0000256" key="10">
    <source>
        <dbReference type="RuleBase" id="RU366046"/>
    </source>
</evidence>
<keyword evidence="8 10" id="KW-0413">Isomerase</keyword>
<evidence type="ECO:0000256" key="2">
    <source>
        <dbReference type="ARBA" id="ARBA00001911"/>
    </source>
</evidence>
<comment type="catalytic activity">
    <reaction evidence="1 10">
        <text>UDP-alpha-D-glucose = UDP-alpha-D-galactose</text>
        <dbReference type="Rhea" id="RHEA:22168"/>
        <dbReference type="ChEBI" id="CHEBI:58885"/>
        <dbReference type="ChEBI" id="CHEBI:66914"/>
        <dbReference type="EC" id="5.1.3.2"/>
    </reaction>
</comment>
<dbReference type="NCBIfam" id="TIGR01179">
    <property type="entry name" value="galE"/>
    <property type="match status" value="1"/>
</dbReference>
<evidence type="ECO:0000313" key="12">
    <source>
        <dbReference type="EMBL" id="QIK38190.1"/>
    </source>
</evidence>
<evidence type="ECO:0000256" key="3">
    <source>
        <dbReference type="ARBA" id="ARBA00004947"/>
    </source>
</evidence>
<dbReference type="GO" id="GO:0003978">
    <property type="term" value="F:UDP-glucose 4-epimerase activity"/>
    <property type="evidence" value="ECO:0007669"/>
    <property type="project" value="UniProtKB-UniRule"/>
</dbReference>
<evidence type="ECO:0000259" key="11">
    <source>
        <dbReference type="Pfam" id="PF01370"/>
    </source>
</evidence>
<name>A0A6G7VE52_9GAMM</name>
<comment type="cofactor">
    <cofactor evidence="2 10">
        <name>NAD(+)</name>
        <dbReference type="ChEBI" id="CHEBI:57540"/>
    </cofactor>
</comment>
<dbReference type="Gene3D" id="3.40.50.720">
    <property type="entry name" value="NAD(P)-binding Rossmann-like Domain"/>
    <property type="match status" value="1"/>
</dbReference>
<organism evidence="12 13">
    <name type="scientific">Caldichromatium japonicum</name>
    <dbReference type="NCBI Taxonomy" id="2699430"/>
    <lineage>
        <taxon>Bacteria</taxon>
        <taxon>Pseudomonadati</taxon>
        <taxon>Pseudomonadota</taxon>
        <taxon>Gammaproteobacteria</taxon>
        <taxon>Chromatiales</taxon>
        <taxon>Chromatiaceae</taxon>
        <taxon>Caldichromatium</taxon>
    </lineage>
</organism>
<evidence type="ECO:0000256" key="9">
    <source>
        <dbReference type="ARBA" id="ARBA00023277"/>
    </source>
</evidence>
<gene>
    <name evidence="12" type="primary">galE</name>
    <name evidence="12" type="ORF">GWK36_09610</name>
</gene>
<dbReference type="EC" id="5.1.3.2" evidence="5 10"/>
<evidence type="ECO:0000256" key="1">
    <source>
        <dbReference type="ARBA" id="ARBA00000083"/>
    </source>
</evidence>
<dbReference type="EMBL" id="CP048029">
    <property type="protein sequence ID" value="QIK38190.1"/>
    <property type="molecule type" value="Genomic_DNA"/>
</dbReference>
<dbReference type="RefSeq" id="WP_166270952.1">
    <property type="nucleotide sequence ID" value="NZ_CP048029.1"/>
</dbReference>
<feature type="domain" description="NAD-dependent epimerase/dehydratase" evidence="11">
    <location>
        <begin position="4"/>
        <end position="252"/>
    </location>
</feature>
<reference evidence="13" key="1">
    <citation type="submission" date="2020-01" db="EMBL/GenBank/DDBJ databases">
        <title>Caldichromatium gen. nov., sp. nov., a thermophilic purple sulfur bacterium member of the family Chromatiaceae isolated from Nakabusa hot spring, Japan.</title>
        <authorList>
            <person name="Saini M.K."/>
            <person name="Hanada S."/>
            <person name="Tank M."/>
        </authorList>
    </citation>
    <scope>NUCLEOTIDE SEQUENCE [LARGE SCALE GENOMIC DNA]</scope>
    <source>
        <strain evidence="13">No.7</strain>
    </source>
</reference>
<dbReference type="AlphaFoldDB" id="A0A6G7VE52"/>
<evidence type="ECO:0000256" key="5">
    <source>
        <dbReference type="ARBA" id="ARBA00013189"/>
    </source>
</evidence>
<evidence type="ECO:0000256" key="4">
    <source>
        <dbReference type="ARBA" id="ARBA00007637"/>
    </source>
</evidence>
<comment type="pathway">
    <text evidence="3 10">Carbohydrate metabolism; galactose metabolism.</text>
</comment>
<dbReference type="InterPro" id="IPR036291">
    <property type="entry name" value="NAD(P)-bd_dom_sf"/>
</dbReference>
<dbReference type="Pfam" id="PF01370">
    <property type="entry name" value="Epimerase"/>
    <property type="match status" value="1"/>
</dbReference>
<keyword evidence="13" id="KW-1185">Reference proteome</keyword>
<dbReference type="SUPFAM" id="SSF51735">
    <property type="entry name" value="NAD(P)-binding Rossmann-fold domains"/>
    <property type="match status" value="1"/>
</dbReference>
<dbReference type="CDD" id="cd05247">
    <property type="entry name" value="UDP_G4E_1_SDR_e"/>
    <property type="match status" value="1"/>
</dbReference>
<protein>
    <recommendedName>
        <fullName evidence="6 10">UDP-glucose 4-epimerase</fullName>
        <ecNumber evidence="5 10">5.1.3.2</ecNumber>
    </recommendedName>
</protein>
<keyword evidence="7 10" id="KW-0520">NAD</keyword>
<keyword evidence="9 10" id="KW-0119">Carbohydrate metabolism</keyword>
<comment type="subunit">
    <text evidence="10">Homodimer.</text>
</comment>
<proteinExistence type="inferred from homology"/>
<comment type="similarity">
    <text evidence="4 10">Belongs to the NAD(P)-dependent epimerase/dehydratase family.</text>
</comment>
<dbReference type="KEGG" id="cjap:GWK36_09610"/>
<evidence type="ECO:0000256" key="8">
    <source>
        <dbReference type="ARBA" id="ARBA00023235"/>
    </source>
</evidence>
<sequence>MIPVLVTGGAGYIGSHTCKVLAQAGYRPIVLDNLVYGHKWAVCWGPLEVGDISDRACLDAIIACHRPEAVIHFAAYAYVGESVRDPGRYYRNNVAGTLTLLEAMRDHGIAHLIFSSTCATYGIPDQTPITEDHPQRPINPYGASKLMVERMLADFGQAHGLGWVVLRYFNAAGADPEGELGEDHDPETHLIPLAIQAALGQGPRLEVFGDDYPTPDGSCIRDYIHVADLAEAHVLALTYLRNGGASRALNLGTGQGHSVLEVIAAIERVAGRPVPYALGPRRPGDPPALYADATKAQALLGWTPRYPELDTIIEHAWRWHQGAGTKGG</sequence>
<dbReference type="Proteomes" id="UP000502699">
    <property type="component" value="Chromosome"/>
</dbReference>
<dbReference type="UniPathway" id="UPA00214"/>
<dbReference type="PANTHER" id="PTHR43725">
    <property type="entry name" value="UDP-GLUCOSE 4-EPIMERASE"/>
    <property type="match status" value="1"/>
</dbReference>
<dbReference type="Gene3D" id="3.90.25.10">
    <property type="entry name" value="UDP-galactose 4-epimerase, domain 1"/>
    <property type="match status" value="1"/>
</dbReference>
<evidence type="ECO:0000256" key="6">
    <source>
        <dbReference type="ARBA" id="ARBA00018569"/>
    </source>
</evidence>
<dbReference type="GO" id="GO:0033499">
    <property type="term" value="P:galactose catabolic process via UDP-galactose, Leloir pathway"/>
    <property type="evidence" value="ECO:0007669"/>
    <property type="project" value="TreeGrafter"/>
</dbReference>
<evidence type="ECO:0000256" key="7">
    <source>
        <dbReference type="ARBA" id="ARBA00023027"/>
    </source>
</evidence>
<accession>A0A6G7VE52</accession>